<keyword evidence="9" id="KW-0444">Lipid biosynthesis</keyword>
<evidence type="ECO:0000256" key="7">
    <source>
        <dbReference type="ARBA" id="ARBA00019373"/>
    </source>
</evidence>
<evidence type="ECO:0000256" key="10">
    <source>
        <dbReference type="ARBA" id="ARBA00022679"/>
    </source>
</evidence>
<dbReference type="OrthoDB" id="9799199at2"/>
<keyword evidence="14" id="KW-0443">Lipid metabolism</keyword>
<evidence type="ECO:0000256" key="15">
    <source>
        <dbReference type="ARBA" id="ARBA00023136"/>
    </source>
</evidence>
<evidence type="ECO:0000256" key="14">
    <source>
        <dbReference type="ARBA" id="ARBA00023098"/>
    </source>
</evidence>
<reference evidence="25 26" key="1">
    <citation type="submission" date="2019-03" db="EMBL/GenBank/DDBJ databases">
        <title>Genomic Encyclopedia of Type Strains, Phase IV (KMG-IV): sequencing the most valuable type-strain genomes for metagenomic binning, comparative biology and taxonomic classification.</title>
        <authorList>
            <person name="Goeker M."/>
        </authorList>
    </citation>
    <scope>NUCLEOTIDE SEQUENCE [LARGE SCALE GENOMIC DNA]</scope>
    <source>
        <strain evidence="25 26">DSM 103792</strain>
    </source>
</reference>
<evidence type="ECO:0000256" key="20">
    <source>
        <dbReference type="ARBA" id="ARBA00032253"/>
    </source>
</evidence>
<evidence type="ECO:0000313" key="25">
    <source>
        <dbReference type="EMBL" id="TDQ50534.1"/>
    </source>
</evidence>
<feature type="transmembrane region" description="Helical" evidence="24">
    <location>
        <begin position="100"/>
        <end position="120"/>
    </location>
</feature>
<dbReference type="GO" id="GO:0004605">
    <property type="term" value="F:phosphatidate cytidylyltransferase activity"/>
    <property type="evidence" value="ECO:0007669"/>
    <property type="project" value="UniProtKB-EC"/>
</dbReference>
<dbReference type="PANTHER" id="PTHR46382">
    <property type="entry name" value="PHOSPHATIDATE CYTIDYLYLTRANSFERASE"/>
    <property type="match status" value="1"/>
</dbReference>
<dbReference type="EC" id="2.7.7.41" evidence="6"/>
<evidence type="ECO:0000256" key="5">
    <source>
        <dbReference type="ARBA" id="ARBA00010185"/>
    </source>
</evidence>
<evidence type="ECO:0000256" key="17">
    <source>
        <dbReference type="ARBA" id="ARBA00023264"/>
    </source>
</evidence>
<organism evidence="25 26">
    <name type="scientific">Permianibacter aggregans</name>
    <dbReference type="NCBI Taxonomy" id="1510150"/>
    <lineage>
        <taxon>Bacteria</taxon>
        <taxon>Pseudomonadati</taxon>
        <taxon>Pseudomonadota</taxon>
        <taxon>Gammaproteobacteria</taxon>
        <taxon>Pseudomonadales</taxon>
        <taxon>Pseudomonadaceae</taxon>
        <taxon>Permianibacter</taxon>
    </lineage>
</organism>
<dbReference type="GO" id="GO:0005886">
    <property type="term" value="C:plasma membrane"/>
    <property type="evidence" value="ECO:0007669"/>
    <property type="project" value="UniProtKB-SubCell"/>
</dbReference>
<evidence type="ECO:0000256" key="22">
    <source>
        <dbReference type="ARBA" id="ARBA00032743"/>
    </source>
</evidence>
<comment type="pathway">
    <text evidence="3">Phospholipid metabolism; CDP-diacylglycerol biosynthesis; CDP-diacylglycerol from sn-glycerol 3-phosphate: step 3/3.</text>
</comment>
<evidence type="ECO:0000256" key="18">
    <source>
        <dbReference type="ARBA" id="ARBA00029893"/>
    </source>
</evidence>
<keyword evidence="10 25" id="KW-0808">Transferase</keyword>
<dbReference type="Pfam" id="PF01148">
    <property type="entry name" value="CTP_transf_1"/>
    <property type="match status" value="1"/>
</dbReference>
<comment type="catalytic activity">
    <reaction evidence="1">
        <text>a 1,2-diacyl-sn-glycero-3-phosphate + CTP + H(+) = a CDP-1,2-diacyl-sn-glycerol + diphosphate</text>
        <dbReference type="Rhea" id="RHEA:16229"/>
        <dbReference type="ChEBI" id="CHEBI:15378"/>
        <dbReference type="ChEBI" id="CHEBI:33019"/>
        <dbReference type="ChEBI" id="CHEBI:37563"/>
        <dbReference type="ChEBI" id="CHEBI:58332"/>
        <dbReference type="ChEBI" id="CHEBI:58608"/>
        <dbReference type="EC" id="2.7.7.41"/>
    </reaction>
</comment>
<evidence type="ECO:0000256" key="9">
    <source>
        <dbReference type="ARBA" id="ARBA00022516"/>
    </source>
</evidence>
<evidence type="ECO:0000256" key="1">
    <source>
        <dbReference type="ARBA" id="ARBA00001698"/>
    </source>
</evidence>
<dbReference type="AlphaFoldDB" id="A0A4R6V326"/>
<evidence type="ECO:0000256" key="23">
    <source>
        <dbReference type="ARBA" id="ARBA00033406"/>
    </source>
</evidence>
<keyword evidence="12 25" id="KW-0548">Nucleotidyltransferase</keyword>
<evidence type="ECO:0000256" key="12">
    <source>
        <dbReference type="ARBA" id="ARBA00022695"/>
    </source>
</evidence>
<evidence type="ECO:0000256" key="3">
    <source>
        <dbReference type="ARBA" id="ARBA00005119"/>
    </source>
</evidence>
<dbReference type="EMBL" id="SNYM01000002">
    <property type="protein sequence ID" value="TDQ50534.1"/>
    <property type="molecule type" value="Genomic_DNA"/>
</dbReference>
<keyword evidence="11 24" id="KW-0812">Transmembrane</keyword>
<evidence type="ECO:0000256" key="16">
    <source>
        <dbReference type="ARBA" id="ARBA00023209"/>
    </source>
</evidence>
<evidence type="ECO:0000256" key="6">
    <source>
        <dbReference type="ARBA" id="ARBA00012487"/>
    </source>
</evidence>
<gene>
    <name evidence="25" type="ORF">EV696_102216</name>
</gene>
<feature type="transmembrane region" description="Helical" evidence="24">
    <location>
        <begin position="205"/>
        <end position="225"/>
    </location>
</feature>
<evidence type="ECO:0000256" key="11">
    <source>
        <dbReference type="ARBA" id="ARBA00022692"/>
    </source>
</evidence>
<keyword evidence="8" id="KW-1003">Cell membrane</keyword>
<feature type="transmembrane region" description="Helical" evidence="24">
    <location>
        <begin position="164"/>
        <end position="185"/>
    </location>
</feature>
<protein>
    <recommendedName>
        <fullName evidence="7">Phosphatidate cytidylyltransferase</fullName>
        <ecNumber evidence="6">2.7.7.41</ecNumber>
    </recommendedName>
    <alternativeName>
        <fullName evidence="20">CDP-DAG synthase</fullName>
    </alternativeName>
    <alternativeName>
        <fullName evidence="22">CDP-DG synthase</fullName>
    </alternativeName>
    <alternativeName>
        <fullName evidence="18">CDP-diacylglycerol synthase</fullName>
    </alternativeName>
    <alternativeName>
        <fullName evidence="21">CDP-diglyceride pyrophosphorylase</fullName>
    </alternativeName>
    <alternativeName>
        <fullName evidence="23">CDP-diglyceride synthase</fullName>
    </alternativeName>
    <alternativeName>
        <fullName evidence="19">CTP:phosphatidate cytidylyltransferase</fullName>
    </alternativeName>
</protein>
<comment type="caution">
    <text evidence="25">The sequence shown here is derived from an EMBL/GenBank/DDBJ whole genome shotgun (WGS) entry which is preliminary data.</text>
</comment>
<evidence type="ECO:0000256" key="21">
    <source>
        <dbReference type="ARBA" id="ARBA00032396"/>
    </source>
</evidence>
<evidence type="ECO:0000256" key="19">
    <source>
        <dbReference type="ARBA" id="ARBA00031825"/>
    </source>
</evidence>
<evidence type="ECO:0000256" key="24">
    <source>
        <dbReference type="SAM" id="Phobius"/>
    </source>
</evidence>
<name>A0A4R6V326_9GAMM</name>
<accession>A0A4R6V326</accession>
<sequence length="299" mass="32552">MLWQRVITALLLLPLVIGIVFFLPLHLFASAVGAVLLVAAWEWSVLSGRPARRQRLLYTAAMAVVMMAIQYFSPPYEFWPSLTWPMQAGALTLSSSNLPFIVLLAAGCFWVLSPVLLGFYPKHAAWWRRSAWLRLFYGLVLLTGLWVALISLRRIGGALQPYEGSLVILFVLLLVWAADVGGYVFGRWLGKRKLAPNISPGKTWAGLFGGVGLAIVVGYTAQYLFGLQASSSIGFGLLMLLTVISSVLGDLMESVAKRETGLKDSGRILPGHGGLLDRIDSLIAAAPVFAIGALLLELR</sequence>
<keyword evidence="15 24" id="KW-0472">Membrane</keyword>
<evidence type="ECO:0000256" key="2">
    <source>
        <dbReference type="ARBA" id="ARBA00004651"/>
    </source>
</evidence>
<evidence type="ECO:0000256" key="8">
    <source>
        <dbReference type="ARBA" id="ARBA00022475"/>
    </source>
</evidence>
<dbReference type="RefSeq" id="WP_133587776.1">
    <property type="nucleotide sequence ID" value="NZ_CP037953.1"/>
</dbReference>
<dbReference type="Proteomes" id="UP000295375">
    <property type="component" value="Unassembled WGS sequence"/>
</dbReference>
<dbReference type="PANTHER" id="PTHR46382:SF1">
    <property type="entry name" value="PHOSPHATIDATE CYTIDYLYLTRANSFERASE"/>
    <property type="match status" value="1"/>
</dbReference>
<comment type="similarity">
    <text evidence="5">Belongs to the CDS family.</text>
</comment>
<proteinExistence type="inferred from homology"/>
<feature type="transmembrane region" description="Helical" evidence="24">
    <location>
        <begin position="231"/>
        <end position="249"/>
    </location>
</feature>
<comment type="subcellular location">
    <subcellularLocation>
        <location evidence="2">Cell membrane</location>
        <topology evidence="2">Multi-pass membrane protein</topology>
    </subcellularLocation>
</comment>
<feature type="transmembrane region" description="Helical" evidence="24">
    <location>
        <begin position="132"/>
        <end position="152"/>
    </location>
</feature>
<feature type="transmembrane region" description="Helical" evidence="24">
    <location>
        <begin position="56"/>
        <end position="73"/>
    </location>
</feature>
<keyword evidence="13 24" id="KW-1133">Transmembrane helix</keyword>
<keyword evidence="16" id="KW-0594">Phospholipid biosynthesis</keyword>
<comment type="pathway">
    <text evidence="4">Lipid metabolism.</text>
</comment>
<keyword evidence="26" id="KW-1185">Reference proteome</keyword>
<evidence type="ECO:0000313" key="26">
    <source>
        <dbReference type="Proteomes" id="UP000295375"/>
    </source>
</evidence>
<evidence type="ECO:0000256" key="13">
    <source>
        <dbReference type="ARBA" id="ARBA00022989"/>
    </source>
</evidence>
<dbReference type="GO" id="GO:0016024">
    <property type="term" value="P:CDP-diacylglycerol biosynthetic process"/>
    <property type="evidence" value="ECO:0007669"/>
    <property type="project" value="TreeGrafter"/>
</dbReference>
<keyword evidence="17" id="KW-1208">Phospholipid metabolism</keyword>
<evidence type="ECO:0000256" key="4">
    <source>
        <dbReference type="ARBA" id="ARBA00005189"/>
    </source>
</evidence>